<feature type="compositionally biased region" description="Low complexity" evidence="1">
    <location>
        <begin position="287"/>
        <end position="300"/>
    </location>
</feature>
<gene>
    <name evidence="2" type="ORF">Faunusvirus7_3</name>
</gene>
<proteinExistence type="predicted"/>
<reference evidence="2" key="1">
    <citation type="submission" date="2018-10" db="EMBL/GenBank/DDBJ databases">
        <title>Hidden diversity of soil giant viruses.</title>
        <authorList>
            <person name="Schulz F."/>
            <person name="Alteio L."/>
            <person name="Goudeau D."/>
            <person name="Ryan E.M."/>
            <person name="Malmstrom R.R."/>
            <person name="Blanchard J."/>
            <person name="Woyke T."/>
        </authorList>
    </citation>
    <scope>NUCLEOTIDE SEQUENCE</scope>
    <source>
        <strain evidence="2">FNV1</strain>
    </source>
</reference>
<evidence type="ECO:0000256" key="1">
    <source>
        <dbReference type="SAM" id="MobiDB-lite"/>
    </source>
</evidence>
<accession>A0A3G4ZWJ4</accession>
<sequence length="465" mass="50351">MQGEMRSYSNPFNLFPVEKPTTSHRDLVSTQSHAPAKQQICPNGKTCTAAVMGLCNMAHIDVQVVDGKMISAKADGKSSAWPLRQFTSEAIGSGLFGPIAKPTQSAQPLAVVQRTASSAGRSTSPSLTSGTSFASATVRSASPYAVSPDVAEPLETSGDVLASQADMIAKYTYHGAQNVQKPLPLSIGFPPISNSFHPSSQKSGYLGICKFGDNCHHHNRKDGVGCKYDHSKDKLIVPSAPSASAKARETLAGSAKNSPQRVERMRAESTRKVFADDQVPYFGMHHSGSQNSMSSVSSMSIDTTPMNSPPISPDEQMLEPKALFKRAHMKSACVLFPDIQKKVKRSSPTPDLSDKKSAASCNEDIADLIAQLQALRVDLDVMTGEINTKQATVQALTEWIKTQCTQIEGKASTVSGVSNPHIITQNVKTLTAEIDQIKRCHRIKERRFFDTQRMITDYSKMFAES</sequence>
<feature type="region of interest" description="Disordered" evidence="1">
    <location>
        <begin position="286"/>
        <end position="313"/>
    </location>
</feature>
<evidence type="ECO:0000313" key="2">
    <source>
        <dbReference type="EMBL" id="AYV79255.1"/>
    </source>
</evidence>
<protein>
    <recommendedName>
        <fullName evidence="3">C3H1-type domain-containing protein</fullName>
    </recommendedName>
</protein>
<organism evidence="2">
    <name type="scientific">Faunusvirus sp</name>
    <dbReference type="NCBI Taxonomy" id="2487766"/>
    <lineage>
        <taxon>Viruses</taxon>
        <taxon>Varidnaviria</taxon>
        <taxon>Bamfordvirae</taxon>
        <taxon>Nucleocytoviricota</taxon>
        <taxon>Megaviricetes</taxon>
        <taxon>Imitervirales</taxon>
        <taxon>Mimiviridae</taxon>
    </lineage>
</organism>
<evidence type="ECO:0008006" key="3">
    <source>
        <dbReference type="Google" id="ProtNLM"/>
    </source>
</evidence>
<name>A0A3G4ZWJ4_9VIRU</name>
<dbReference type="EMBL" id="MK072138">
    <property type="protein sequence ID" value="AYV79255.1"/>
    <property type="molecule type" value="Genomic_DNA"/>
</dbReference>